<dbReference type="InterPro" id="IPR052131">
    <property type="entry name" value="ATRX_domain-containing"/>
</dbReference>
<dbReference type="GO" id="GO:0005524">
    <property type="term" value="F:ATP binding"/>
    <property type="evidence" value="ECO:0007669"/>
    <property type="project" value="UniProtKB-KW"/>
</dbReference>
<dbReference type="GO" id="GO:0003678">
    <property type="term" value="F:DNA helicase activity"/>
    <property type="evidence" value="ECO:0007669"/>
    <property type="project" value="UniProtKB-EC"/>
</dbReference>
<dbReference type="GO" id="GO:0008270">
    <property type="term" value="F:zinc ion binding"/>
    <property type="evidence" value="ECO:0007669"/>
    <property type="project" value="UniProtKB-KW"/>
</dbReference>
<dbReference type="InterPro" id="IPR013083">
    <property type="entry name" value="Znf_RING/FYVE/PHD"/>
</dbReference>
<dbReference type="Proteomes" id="UP001152888">
    <property type="component" value="Unassembled WGS sequence"/>
</dbReference>
<keyword evidence="5" id="KW-0227">DNA damage</keyword>
<dbReference type="EMBL" id="CAKOFQ010007350">
    <property type="protein sequence ID" value="CAH1999020.1"/>
    <property type="molecule type" value="Genomic_DNA"/>
</dbReference>
<dbReference type="GO" id="GO:0006281">
    <property type="term" value="P:DNA repair"/>
    <property type="evidence" value="ECO:0007669"/>
    <property type="project" value="UniProtKB-KW"/>
</dbReference>
<evidence type="ECO:0000256" key="1">
    <source>
        <dbReference type="ARBA" id="ARBA00004123"/>
    </source>
</evidence>
<evidence type="ECO:0000256" key="11">
    <source>
        <dbReference type="ARBA" id="ARBA00023204"/>
    </source>
</evidence>
<keyword evidence="9" id="KW-0067">ATP-binding</keyword>
<evidence type="ECO:0000313" key="16">
    <source>
        <dbReference type="EMBL" id="CAH1999020.1"/>
    </source>
</evidence>
<name>A0A9P0PVU2_ACAOB</name>
<keyword evidence="4" id="KW-0547">Nucleotide-binding</keyword>
<comment type="similarity">
    <text evidence="2">Belongs to the SNF2/RAD54 helicase family.</text>
</comment>
<evidence type="ECO:0000259" key="15">
    <source>
        <dbReference type="PROSITE" id="PS51533"/>
    </source>
</evidence>
<evidence type="ECO:0000256" key="6">
    <source>
        <dbReference type="ARBA" id="ARBA00022771"/>
    </source>
</evidence>
<evidence type="ECO:0000256" key="12">
    <source>
        <dbReference type="ARBA" id="ARBA00023242"/>
    </source>
</evidence>
<dbReference type="PROSITE" id="PS51533">
    <property type="entry name" value="ADD"/>
    <property type="match status" value="1"/>
</dbReference>
<accession>A0A9P0PVU2</accession>
<dbReference type="OrthoDB" id="6286493at2759"/>
<dbReference type="SUPFAM" id="SSF57903">
    <property type="entry name" value="FYVE/PHD zinc finger"/>
    <property type="match status" value="1"/>
</dbReference>
<reference evidence="16" key="1">
    <citation type="submission" date="2022-03" db="EMBL/GenBank/DDBJ databases">
        <authorList>
            <person name="Sayadi A."/>
        </authorList>
    </citation>
    <scope>NUCLEOTIDE SEQUENCE</scope>
</reference>
<dbReference type="PANTHER" id="PTHR46357:SF1">
    <property type="entry name" value="TRANSCRIPTIONAL REGULATOR ATRX"/>
    <property type="match status" value="1"/>
</dbReference>
<keyword evidence="12" id="KW-0539">Nucleus</keyword>
<keyword evidence="11" id="KW-0234">DNA repair</keyword>
<proteinExistence type="inferred from homology"/>
<evidence type="ECO:0000256" key="3">
    <source>
        <dbReference type="ARBA" id="ARBA00022723"/>
    </source>
</evidence>
<keyword evidence="6" id="KW-0863">Zinc-finger</keyword>
<evidence type="ECO:0000313" key="17">
    <source>
        <dbReference type="Proteomes" id="UP001152888"/>
    </source>
</evidence>
<keyword evidence="17" id="KW-1185">Reference proteome</keyword>
<comment type="caution">
    <text evidence="16">The sequence shown here is derived from an EMBL/GenBank/DDBJ whole genome shotgun (WGS) entry which is preliminary data.</text>
</comment>
<dbReference type="Gene3D" id="3.30.40.10">
    <property type="entry name" value="Zinc/RING finger domain, C3HC4 (zinc finger)"/>
    <property type="match status" value="1"/>
</dbReference>
<sequence length="480" mass="53818">MQQDEDSANIVRQTVEGVDTHEDQELASDDDFNPALLCPDVIMEVNEVPMSSNEINGISNHIHNIVNAKIQLDEDERNLLRKSKLQRSRPIQFSEIHCTACNCHLGSALACSPNMFVHPLLNVLVCKNCYEYYTSGDFEKDEDGTEMYCRWCGQGGNVMCCAACPMVFCQTCIQINFDDDKLQEIKNNDDWKCFGCDPEQIKHLKIQYCELAEYFQREMSHLSDAKKNNRLMRRDYSKCCGEKYHDKSKREKGSDDTLIEARAEQLTKNINCLLKIPPPTNQSQPVNVVPSLQPVNCTGTPLTVLSFKRPFHNVNSATGFIRQGNQMTPVRLLPQQQLVPRYVAQAPYPQHATMQPLLAPKTFVCKSTQVDYSTYDSLKNVLDKAVCSTALANSTVASSLLELSALTDKCVTINDCIAMYNTLQGALTTYIKSLVEIKDQAVRGTSSFVAGTIINDQTQVKNITPGTLGPLKLVSFVRQK</sequence>
<dbReference type="GO" id="GO:0006338">
    <property type="term" value="P:chromatin remodeling"/>
    <property type="evidence" value="ECO:0007669"/>
    <property type="project" value="TreeGrafter"/>
</dbReference>
<dbReference type="GO" id="GO:0005721">
    <property type="term" value="C:pericentric heterochromatin"/>
    <property type="evidence" value="ECO:0007669"/>
    <property type="project" value="TreeGrafter"/>
</dbReference>
<evidence type="ECO:0000256" key="13">
    <source>
        <dbReference type="ARBA" id="ARBA00047995"/>
    </source>
</evidence>
<dbReference type="GO" id="GO:0031490">
    <property type="term" value="F:chromatin DNA binding"/>
    <property type="evidence" value="ECO:0007669"/>
    <property type="project" value="TreeGrafter"/>
</dbReference>
<keyword evidence="8" id="KW-0862">Zinc</keyword>
<keyword evidence="3" id="KW-0479">Metal-binding</keyword>
<dbReference type="PANTHER" id="PTHR46357">
    <property type="entry name" value="TRANSCRIPTIONAL REGULATOR ATRX"/>
    <property type="match status" value="1"/>
</dbReference>
<dbReference type="InterPro" id="IPR011011">
    <property type="entry name" value="Znf_FYVE_PHD"/>
</dbReference>
<keyword evidence="7" id="KW-0378">Hydrolase</keyword>
<evidence type="ECO:0000256" key="8">
    <source>
        <dbReference type="ARBA" id="ARBA00022833"/>
    </source>
</evidence>
<evidence type="ECO:0000256" key="4">
    <source>
        <dbReference type="ARBA" id="ARBA00022741"/>
    </source>
</evidence>
<evidence type="ECO:0000256" key="9">
    <source>
        <dbReference type="ARBA" id="ARBA00022840"/>
    </source>
</evidence>
<keyword evidence="10" id="KW-0238">DNA-binding</keyword>
<organism evidence="16 17">
    <name type="scientific">Acanthoscelides obtectus</name>
    <name type="common">Bean weevil</name>
    <name type="synonym">Bruchus obtectus</name>
    <dbReference type="NCBI Taxonomy" id="200917"/>
    <lineage>
        <taxon>Eukaryota</taxon>
        <taxon>Metazoa</taxon>
        <taxon>Ecdysozoa</taxon>
        <taxon>Arthropoda</taxon>
        <taxon>Hexapoda</taxon>
        <taxon>Insecta</taxon>
        <taxon>Pterygota</taxon>
        <taxon>Neoptera</taxon>
        <taxon>Endopterygota</taxon>
        <taxon>Coleoptera</taxon>
        <taxon>Polyphaga</taxon>
        <taxon>Cucujiformia</taxon>
        <taxon>Chrysomeloidea</taxon>
        <taxon>Chrysomelidae</taxon>
        <taxon>Bruchinae</taxon>
        <taxon>Bruchini</taxon>
        <taxon>Acanthoscelides</taxon>
    </lineage>
</organism>
<dbReference type="InterPro" id="IPR025766">
    <property type="entry name" value="ADD"/>
</dbReference>
<feature type="domain" description="PHD-type" evidence="15">
    <location>
        <begin position="86"/>
        <end position="224"/>
    </location>
</feature>
<evidence type="ECO:0000256" key="7">
    <source>
        <dbReference type="ARBA" id="ARBA00022801"/>
    </source>
</evidence>
<comment type="subcellular location">
    <subcellularLocation>
        <location evidence="1">Nucleus</location>
    </subcellularLocation>
</comment>
<evidence type="ECO:0000256" key="2">
    <source>
        <dbReference type="ARBA" id="ARBA00007025"/>
    </source>
</evidence>
<dbReference type="GO" id="GO:0010468">
    <property type="term" value="P:regulation of gene expression"/>
    <property type="evidence" value="ECO:0007669"/>
    <property type="project" value="UniProtKB-ARBA"/>
</dbReference>
<comment type="catalytic activity">
    <reaction evidence="13">
        <text>ATP + H2O = ADP + phosphate + H(+)</text>
        <dbReference type="Rhea" id="RHEA:13065"/>
        <dbReference type="ChEBI" id="CHEBI:15377"/>
        <dbReference type="ChEBI" id="CHEBI:15378"/>
        <dbReference type="ChEBI" id="CHEBI:30616"/>
        <dbReference type="ChEBI" id="CHEBI:43474"/>
        <dbReference type="ChEBI" id="CHEBI:456216"/>
        <dbReference type="EC" id="3.6.4.12"/>
    </reaction>
</comment>
<dbReference type="Pfam" id="PF17981">
    <property type="entry name" value="ADD_ATRX"/>
    <property type="match status" value="1"/>
</dbReference>
<evidence type="ECO:0000256" key="14">
    <source>
        <dbReference type="SAM" id="MobiDB-lite"/>
    </source>
</evidence>
<evidence type="ECO:0000256" key="10">
    <source>
        <dbReference type="ARBA" id="ARBA00023125"/>
    </source>
</evidence>
<dbReference type="GO" id="GO:0005634">
    <property type="term" value="C:nucleus"/>
    <property type="evidence" value="ECO:0007669"/>
    <property type="project" value="UniProtKB-SubCell"/>
</dbReference>
<protein>
    <recommendedName>
        <fullName evidence="15">PHD-type domain-containing protein</fullName>
    </recommendedName>
</protein>
<dbReference type="InterPro" id="IPR041430">
    <property type="entry name" value="ADD_ATRX"/>
</dbReference>
<dbReference type="CDD" id="cd11726">
    <property type="entry name" value="ADDz_ATRX"/>
    <property type="match status" value="1"/>
</dbReference>
<dbReference type="GO" id="GO:0016787">
    <property type="term" value="F:hydrolase activity"/>
    <property type="evidence" value="ECO:0007669"/>
    <property type="project" value="UniProtKB-KW"/>
</dbReference>
<gene>
    <name evidence="16" type="ORF">ACAOBT_LOCUS24749</name>
</gene>
<evidence type="ECO:0000256" key="5">
    <source>
        <dbReference type="ARBA" id="ARBA00022763"/>
    </source>
</evidence>
<dbReference type="AlphaFoldDB" id="A0A9P0PVU2"/>
<feature type="region of interest" description="Disordered" evidence="14">
    <location>
        <begin position="1"/>
        <end position="25"/>
    </location>
</feature>
<dbReference type="GO" id="GO:0031297">
    <property type="term" value="P:replication fork processing"/>
    <property type="evidence" value="ECO:0007669"/>
    <property type="project" value="TreeGrafter"/>
</dbReference>